<dbReference type="Proteomes" id="UP000285120">
    <property type="component" value="Unassembled WGS sequence"/>
</dbReference>
<dbReference type="EMBL" id="RAPK01000009">
    <property type="protein sequence ID" value="RKD72841.1"/>
    <property type="molecule type" value="Genomic_DNA"/>
</dbReference>
<organism evidence="1 2">
    <name type="scientific">Sinobaca qinghaiensis</name>
    <dbReference type="NCBI Taxonomy" id="342944"/>
    <lineage>
        <taxon>Bacteria</taxon>
        <taxon>Bacillati</taxon>
        <taxon>Bacillota</taxon>
        <taxon>Bacilli</taxon>
        <taxon>Bacillales</taxon>
        <taxon>Sporolactobacillaceae</taxon>
        <taxon>Sinobaca</taxon>
    </lineage>
</organism>
<comment type="caution">
    <text evidence="1">The sequence shown here is derived from an EMBL/GenBank/DDBJ whole genome shotgun (WGS) entry which is preliminary data.</text>
</comment>
<gene>
    <name evidence="1" type="ORF">ATL39_2037</name>
</gene>
<dbReference type="InterPro" id="IPR019615">
    <property type="entry name" value="DUF2487"/>
</dbReference>
<keyword evidence="2" id="KW-1185">Reference proteome</keyword>
<accession>A0A419V355</accession>
<evidence type="ECO:0000313" key="2">
    <source>
        <dbReference type="Proteomes" id="UP000285120"/>
    </source>
</evidence>
<evidence type="ECO:0000313" key="1">
    <source>
        <dbReference type="EMBL" id="RKD72841.1"/>
    </source>
</evidence>
<proteinExistence type="predicted"/>
<dbReference type="OrthoDB" id="2678750at2"/>
<reference evidence="1 2" key="1">
    <citation type="submission" date="2018-09" db="EMBL/GenBank/DDBJ databases">
        <title>Genomic Encyclopedia of Archaeal and Bacterial Type Strains, Phase II (KMG-II): from individual species to whole genera.</title>
        <authorList>
            <person name="Goeker M."/>
        </authorList>
    </citation>
    <scope>NUCLEOTIDE SEQUENCE [LARGE SCALE GENOMIC DNA]</scope>
    <source>
        <strain evidence="1 2">DSM 17008</strain>
    </source>
</reference>
<sequence length="152" mass="17919">MKWTADDMTVFLREKQYIDTLLLPLQPVSFTNEMKQSASMQEFVEALTREMEKQFKGRVMLSPAFPYLKQEPVEEQLPKIQKWIQEAKEGGFSHIILITSDAGWKQVEKSIDGMLVWMPFVPFENLENSYKKQIISEQMKQLLPLLTMKWNE</sequence>
<dbReference type="RefSeq" id="WP_120193238.1">
    <property type="nucleotide sequence ID" value="NZ_RAPK01000009.1"/>
</dbReference>
<dbReference type="Pfam" id="PF10673">
    <property type="entry name" value="DUF2487"/>
    <property type="match status" value="1"/>
</dbReference>
<protein>
    <submittedName>
        <fullName evidence="1">Uncharacterized protein DUF2487</fullName>
    </submittedName>
</protein>
<name>A0A419V355_9BACL</name>
<dbReference type="AlphaFoldDB" id="A0A419V355"/>